<dbReference type="PROSITE" id="PS50016">
    <property type="entry name" value="ZF_PHD_2"/>
    <property type="match status" value="1"/>
</dbReference>
<dbReference type="CDD" id="cd00086">
    <property type="entry name" value="homeodomain"/>
    <property type="match status" value="1"/>
</dbReference>
<comment type="caution">
    <text evidence="17">The sequence shown here is derived from an EMBL/GenBank/DDBJ whole genome shotgun (WGS) entry which is preliminary data.</text>
</comment>
<feature type="compositionally biased region" description="Basic and acidic residues" evidence="14">
    <location>
        <begin position="554"/>
        <end position="565"/>
    </location>
</feature>
<evidence type="ECO:0000256" key="9">
    <source>
        <dbReference type="ARBA" id="ARBA00023163"/>
    </source>
</evidence>
<dbReference type="InterPro" id="IPR001356">
    <property type="entry name" value="HD"/>
</dbReference>
<evidence type="ECO:0000256" key="3">
    <source>
        <dbReference type="ARBA" id="ARBA00022723"/>
    </source>
</evidence>
<dbReference type="InterPro" id="IPR019787">
    <property type="entry name" value="Znf_PHD-finger"/>
</dbReference>
<dbReference type="Gene3D" id="3.30.40.10">
    <property type="entry name" value="Zinc/RING finger domain, C3HC4 (zinc finger)"/>
    <property type="match status" value="1"/>
</dbReference>
<feature type="compositionally biased region" description="Basic residues" evidence="14">
    <location>
        <begin position="191"/>
        <end position="202"/>
    </location>
</feature>
<feature type="region of interest" description="Disordered" evidence="14">
    <location>
        <begin position="642"/>
        <end position="661"/>
    </location>
</feature>
<feature type="compositionally biased region" description="Acidic residues" evidence="14">
    <location>
        <begin position="452"/>
        <end position="462"/>
    </location>
</feature>
<dbReference type="PANTHER" id="PTHR12628:SF13">
    <property type="entry name" value="HOMEOBOX PROTEIN HAT3.1"/>
    <property type="match status" value="1"/>
</dbReference>
<protein>
    <recommendedName>
        <fullName evidence="19">Pathogenesis-related homeodomain protein</fullName>
    </recommendedName>
</protein>
<dbReference type="InterPro" id="IPR019786">
    <property type="entry name" value="Zinc_finger_PHD-type_CS"/>
</dbReference>
<dbReference type="InterPro" id="IPR017970">
    <property type="entry name" value="Homeobox_CS"/>
</dbReference>
<feature type="compositionally biased region" description="Basic and acidic residues" evidence="14">
    <location>
        <begin position="610"/>
        <end position="633"/>
    </location>
</feature>
<feature type="compositionally biased region" description="Basic and acidic residues" evidence="14">
    <location>
        <begin position="167"/>
        <end position="181"/>
    </location>
</feature>
<feature type="region of interest" description="Disordered" evidence="14">
    <location>
        <begin position="447"/>
        <end position="637"/>
    </location>
</feature>
<keyword evidence="18" id="KW-1185">Reference proteome</keyword>
<evidence type="ECO:0000313" key="17">
    <source>
        <dbReference type="EMBL" id="KAL3538830.1"/>
    </source>
</evidence>
<feature type="compositionally biased region" description="Polar residues" evidence="14">
    <location>
        <begin position="647"/>
        <end position="657"/>
    </location>
</feature>
<evidence type="ECO:0000256" key="14">
    <source>
        <dbReference type="SAM" id="MobiDB-lite"/>
    </source>
</evidence>
<dbReference type="SUPFAM" id="SSF46689">
    <property type="entry name" value="Homeodomain-like"/>
    <property type="match status" value="1"/>
</dbReference>
<feature type="domain" description="PHD-type" evidence="15">
    <location>
        <begin position="296"/>
        <end position="353"/>
    </location>
</feature>
<dbReference type="InterPro" id="IPR011011">
    <property type="entry name" value="Znf_FYVE_PHD"/>
</dbReference>
<keyword evidence="9" id="KW-0804">Transcription</keyword>
<evidence type="ECO:0000256" key="6">
    <source>
        <dbReference type="ARBA" id="ARBA00023015"/>
    </source>
</evidence>
<keyword evidence="5" id="KW-0862">Zinc</keyword>
<evidence type="ECO:0000256" key="11">
    <source>
        <dbReference type="PROSITE-ProRule" id="PRU00108"/>
    </source>
</evidence>
<sequence>MAEDACMGSAERSIRKSDCNNIENLKVRDNATGNSDCQSFRLHNKQYCPKSDNTVPLEQKQVLGDENDDNSLTEIVIVAPDLTGLEEYIQISVSPCENAATFPAFGSLGSERCDASTHHSGGKSEPTQRDAIDIAGESGLDKRTPVRSRKRKSTSTLPDSTRFFRSRLQEKSKDSEPKDVVVENGATEANKRKRRKRKKMKKIPANEFSRIRTHLRYLLHRIKYEQNLIDAYSGEGWKGQSLEKIKPEKELQRAKSQIFRYKLKIRDLFRRIDLSLAEGKLPESLFDSDGQIDSEDIFCAKCGSKDLTLENDIILCDGACARGFHQFCLEPPLLKEDIPPDEEGWLCPGCDCKVDCIKMLSDFQGSNLSVLDKWEKVYPEEAAAAASGRKMDDYSGLPSDDSEDDDYDPDKPEENNTVSGDESSSDESDYFSGSDDLVTSLTAKQILQLPSDDSEDDDYDPDAPDHGERAKLEISGSDFTSDSEDIGAMFHGRNEQPGEEAGHVSSTFGQGNLNVGSTSEKFKVGGNKRHSLRDELSFLLESNDAPISGKRRIERLDYKKLHDETFGETSSDSSDEEYGGTASPKRRKNNTGNAIPASANEPQRINNGADVKHENRNRKECENTPKEKIHISFEVEGPNNMFVESPRISTEGESSGKSLGRSYKRLGEGVIQRLVESFRENQYPKQGVKERLANELGLRIQQVTKWFENARWSSRHSSRMESKMALSASKNSTSSPLVYDKVPELRQSNLNSASCNMKKKRALSQASRAQEEPCNTSIGEGKSVFNSSLESWTRSTTVDNQKVDQSSGAENTFTEDSHVNTSKSQAFRRSSRLQAGSSN</sequence>
<dbReference type="Pfam" id="PF00628">
    <property type="entry name" value="PHD"/>
    <property type="match status" value="1"/>
</dbReference>
<dbReference type="InterPro" id="IPR009057">
    <property type="entry name" value="Homeodomain-like_sf"/>
</dbReference>
<gene>
    <name evidence="17" type="ORF">ACH5RR_002196</name>
</gene>
<feature type="compositionally biased region" description="Basic and acidic residues" evidence="14">
    <location>
        <begin position="463"/>
        <end position="472"/>
    </location>
</feature>
<evidence type="ECO:0000313" key="18">
    <source>
        <dbReference type="Proteomes" id="UP001630127"/>
    </source>
</evidence>
<evidence type="ECO:0000259" key="16">
    <source>
        <dbReference type="PROSITE" id="PS50071"/>
    </source>
</evidence>
<reference evidence="17 18" key="1">
    <citation type="submission" date="2024-11" db="EMBL/GenBank/DDBJ databases">
        <title>A near-complete genome assembly of Cinchona calisaya.</title>
        <authorList>
            <person name="Lian D.C."/>
            <person name="Zhao X.W."/>
            <person name="Wei L."/>
        </authorList>
    </citation>
    <scope>NUCLEOTIDE SEQUENCE [LARGE SCALE GENOMIC DNA]</scope>
    <source>
        <tissue evidence="17">Nenye</tissue>
    </source>
</reference>
<evidence type="ECO:0008006" key="19">
    <source>
        <dbReference type="Google" id="ProtNLM"/>
    </source>
</evidence>
<keyword evidence="6" id="KW-0805">Transcription regulation</keyword>
<dbReference type="InterPro" id="IPR013083">
    <property type="entry name" value="Znf_RING/FYVE/PHD"/>
</dbReference>
<dbReference type="Gene3D" id="1.10.10.60">
    <property type="entry name" value="Homeodomain-like"/>
    <property type="match status" value="1"/>
</dbReference>
<dbReference type="GO" id="GO:0003677">
    <property type="term" value="F:DNA binding"/>
    <property type="evidence" value="ECO:0007669"/>
    <property type="project" value="UniProtKB-UniRule"/>
</dbReference>
<feature type="region of interest" description="Disordered" evidence="14">
    <location>
        <begin position="385"/>
        <end position="434"/>
    </location>
</feature>
<evidence type="ECO:0000256" key="4">
    <source>
        <dbReference type="ARBA" id="ARBA00022771"/>
    </source>
</evidence>
<proteinExistence type="inferred from homology"/>
<organism evidence="17 18">
    <name type="scientific">Cinchona calisaya</name>
    <dbReference type="NCBI Taxonomy" id="153742"/>
    <lineage>
        <taxon>Eukaryota</taxon>
        <taxon>Viridiplantae</taxon>
        <taxon>Streptophyta</taxon>
        <taxon>Embryophyta</taxon>
        <taxon>Tracheophyta</taxon>
        <taxon>Spermatophyta</taxon>
        <taxon>Magnoliopsida</taxon>
        <taxon>eudicotyledons</taxon>
        <taxon>Gunneridae</taxon>
        <taxon>Pentapetalae</taxon>
        <taxon>asterids</taxon>
        <taxon>lamiids</taxon>
        <taxon>Gentianales</taxon>
        <taxon>Rubiaceae</taxon>
        <taxon>Cinchonoideae</taxon>
        <taxon>Cinchoneae</taxon>
        <taxon>Cinchona</taxon>
    </lineage>
</organism>
<dbReference type="InterPro" id="IPR045876">
    <property type="entry name" value="PRHA-like_PHD-finger"/>
</dbReference>
<dbReference type="PROSITE" id="PS01359">
    <property type="entry name" value="ZF_PHD_1"/>
    <property type="match status" value="1"/>
</dbReference>
<name>A0ABD3B5J6_9GENT</name>
<evidence type="ECO:0000256" key="12">
    <source>
        <dbReference type="PROSITE-ProRule" id="PRU00146"/>
    </source>
</evidence>
<accession>A0ABD3B5J6</accession>
<dbReference type="EMBL" id="JBJUIK010000001">
    <property type="protein sequence ID" value="KAL3538830.1"/>
    <property type="molecule type" value="Genomic_DNA"/>
</dbReference>
<keyword evidence="7 11" id="KW-0238">DNA-binding</keyword>
<evidence type="ECO:0000256" key="10">
    <source>
        <dbReference type="ARBA" id="ARBA00023242"/>
    </source>
</evidence>
<feature type="compositionally biased region" description="Basic and acidic residues" evidence="14">
    <location>
        <begin position="492"/>
        <end position="502"/>
    </location>
</feature>
<comment type="subcellular location">
    <subcellularLocation>
        <location evidence="1 11 13">Nucleus</location>
    </subcellularLocation>
</comment>
<dbReference type="PROSITE" id="PS50071">
    <property type="entry name" value="HOMEOBOX_2"/>
    <property type="match status" value="1"/>
</dbReference>
<dbReference type="SMART" id="SM00249">
    <property type="entry name" value="PHD"/>
    <property type="match status" value="1"/>
</dbReference>
<evidence type="ECO:0000256" key="13">
    <source>
        <dbReference type="RuleBase" id="RU000682"/>
    </source>
</evidence>
<keyword evidence="8 11" id="KW-0371">Homeobox</keyword>
<dbReference type="PANTHER" id="PTHR12628">
    <property type="entry name" value="POLYCOMB-LIKE TRANSCRIPTION FACTOR"/>
    <property type="match status" value="1"/>
</dbReference>
<dbReference type="Proteomes" id="UP001630127">
    <property type="component" value="Unassembled WGS sequence"/>
</dbReference>
<dbReference type="CDD" id="cd15504">
    <property type="entry name" value="PHD_PRHA_like"/>
    <property type="match status" value="1"/>
</dbReference>
<feature type="region of interest" description="Disordered" evidence="14">
    <location>
        <begin position="795"/>
        <end position="839"/>
    </location>
</feature>
<dbReference type="SMART" id="SM00389">
    <property type="entry name" value="HOX"/>
    <property type="match status" value="1"/>
</dbReference>
<keyword evidence="10 11" id="KW-0539">Nucleus</keyword>
<keyword evidence="3" id="KW-0479">Metal-binding</keyword>
<evidence type="ECO:0000256" key="5">
    <source>
        <dbReference type="ARBA" id="ARBA00022833"/>
    </source>
</evidence>
<dbReference type="PROSITE" id="PS00027">
    <property type="entry name" value="HOMEOBOX_1"/>
    <property type="match status" value="1"/>
</dbReference>
<dbReference type="InterPro" id="IPR001965">
    <property type="entry name" value="Znf_PHD"/>
</dbReference>
<feature type="domain" description="Homeobox" evidence="16">
    <location>
        <begin position="657"/>
        <end position="717"/>
    </location>
</feature>
<dbReference type="FunFam" id="3.30.40.10:FF:000650">
    <property type="entry name" value="Homeobox protein HAT3.1"/>
    <property type="match status" value="1"/>
</dbReference>
<dbReference type="AlphaFoldDB" id="A0ABD3B5J6"/>
<evidence type="ECO:0000256" key="7">
    <source>
        <dbReference type="ARBA" id="ARBA00023125"/>
    </source>
</evidence>
<dbReference type="GO" id="GO:0008270">
    <property type="term" value="F:zinc ion binding"/>
    <property type="evidence" value="ECO:0007669"/>
    <property type="project" value="UniProtKB-KW"/>
</dbReference>
<dbReference type="Pfam" id="PF00046">
    <property type="entry name" value="Homeodomain"/>
    <property type="match status" value="1"/>
</dbReference>
<feature type="region of interest" description="Disordered" evidence="14">
    <location>
        <begin position="112"/>
        <end position="203"/>
    </location>
</feature>
<feature type="DNA-binding region" description="Homeobox" evidence="11">
    <location>
        <begin position="659"/>
        <end position="718"/>
    </location>
</feature>
<keyword evidence="4 12" id="KW-0863">Zinc-finger</keyword>
<dbReference type="SUPFAM" id="SSF57903">
    <property type="entry name" value="FYVE/PHD zinc finger"/>
    <property type="match status" value="1"/>
</dbReference>
<feature type="compositionally biased region" description="Polar residues" evidence="14">
    <location>
        <begin position="504"/>
        <end position="519"/>
    </location>
</feature>
<evidence type="ECO:0000256" key="8">
    <source>
        <dbReference type="ARBA" id="ARBA00023155"/>
    </source>
</evidence>
<evidence type="ECO:0000256" key="2">
    <source>
        <dbReference type="ARBA" id="ARBA00007427"/>
    </source>
</evidence>
<evidence type="ECO:0000259" key="15">
    <source>
        <dbReference type="PROSITE" id="PS50016"/>
    </source>
</evidence>
<evidence type="ECO:0000256" key="1">
    <source>
        <dbReference type="ARBA" id="ARBA00004123"/>
    </source>
</evidence>
<dbReference type="GO" id="GO:0005634">
    <property type="term" value="C:nucleus"/>
    <property type="evidence" value="ECO:0007669"/>
    <property type="project" value="UniProtKB-SubCell"/>
</dbReference>
<feature type="region of interest" description="Disordered" evidence="14">
    <location>
        <begin position="712"/>
        <end position="738"/>
    </location>
</feature>
<comment type="similarity">
    <text evidence="2">Belongs to the PHD-associated homeobox family.</text>
</comment>